<dbReference type="Proteomes" id="UP000620591">
    <property type="component" value="Unassembled WGS sequence"/>
</dbReference>
<dbReference type="Gene3D" id="3.30.9.10">
    <property type="entry name" value="D-Amino Acid Oxidase, subunit A, domain 2"/>
    <property type="match status" value="1"/>
</dbReference>
<keyword evidence="2" id="KW-0285">Flavoprotein</keyword>
<evidence type="ECO:0000256" key="2">
    <source>
        <dbReference type="ARBA" id="ARBA00022630"/>
    </source>
</evidence>
<sequence>MAVGTNVAVVGAGIVGLATAYSLQRAGASVTVYEAGRPGGGQSAGDSRIFRHAHLDPRLTAFTTRSRRLYREWGDDLGLELVSTGGAVALGPDVDAKLAALAQVDGLEARRIDAAELAECLPLLAHYDGPAMIDAGGGSINAAGAVERISARLGDAIVQDHVLTVRPTASGTVEVRTGTGRTEHDHVVVAAGRGTAAIAHGLGLSLPVRNSAQVRVTFAVDGEPPATLATLQDMSGAFGEPRVYAAASADRTRYGVGIAEEVQVNDDGSSVDPEALDALADRAVAYVRRALPGLDPTPVAHIHCWVTSLPWGEDGVGVWQHDGVSLVAGNNLFKQAPALGEALAAAATGGALPESLLASSRLGRG</sequence>
<evidence type="ECO:0000256" key="1">
    <source>
        <dbReference type="ARBA" id="ARBA00001974"/>
    </source>
</evidence>
<dbReference type="EMBL" id="JACTVM010000001">
    <property type="protein sequence ID" value="MBC9225968.1"/>
    <property type="molecule type" value="Genomic_DNA"/>
</dbReference>
<dbReference type="InterPro" id="IPR006076">
    <property type="entry name" value="FAD-dep_OxRdtase"/>
</dbReference>
<dbReference type="AlphaFoldDB" id="A0A8I0K0M7"/>
<dbReference type="GO" id="GO:0050660">
    <property type="term" value="F:flavin adenine dinucleotide binding"/>
    <property type="evidence" value="ECO:0007669"/>
    <property type="project" value="InterPro"/>
</dbReference>
<name>A0A8I0K0M7_9ACTN</name>
<keyword evidence="3" id="KW-0274">FAD</keyword>
<comment type="caution">
    <text evidence="6">The sequence shown here is derived from an EMBL/GenBank/DDBJ whole genome shotgun (WGS) entry which is preliminary data.</text>
</comment>
<dbReference type="GO" id="GO:0008115">
    <property type="term" value="F:sarcosine oxidase activity"/>
    <property type="evidence" value="ECO:0007669"/>
    <property type="project" value="TreeGrafter"/>
</dbReference>
<evidence type="ECO:0000259" key="5">
    <source>
        <dbReference type="Pfam" id="PF01266"/>
    </source>
</evidence>
<dbReference type="PRINTS" id="PR00420">
    <property type="entry name" value="RNGMNOXGNASE"/>
</dbReference>
<accession>A0A8I0K0M7</accession>
<dbReference type="InterPro" id="IPR036188">
    <property type="entry name" value="FAD/NAD-bd_sf"/>
</dbReference>
<dbReference type="Gene3D" id="3.50.50.60">
    <property type="entry name" value="FAD/NAD(P)-binding domain"/>
    <property type="match status" value="1"/>
</dbReference>
<proteinExistence type="predicted"/>
<evidence type="ECO:0000256" key="4">
    <source>
        <dbReference type="ARBA" id="ARBA00023002"/>
    </source>
</evidence>
<protein>
    <submittedName>
        <fullName evidence="6">FAD-binding oxidoreductase</fullName>
    </submittedName>
</protein>
<evidence type="ECO:0000313" key="6">
    <source>
        <dbReference type="EMBL" id="MBC9225968.1"/>
    </source>
</evidence>
<reference evidence="6" key="1">
    <citation type="submission" date="2020-09" db="EMBL/GenBank/DDBJ databases">
        <title>Novel species in genus Aeromicrobium.</title>
        <authorList>
            <person name="Zhang G."/>
        </authorList>
    </citation>
    <scope>NUCLEOTIDE SEQUENCE</scope>
    <source>
        <strain evidence="6">Zg-636</strain>
    </source>
</reference>
<gene>
    <name evidence="6" type="ORF">IBG24_06555</name>
</gene>
<dbReference type="PANTHER" id="PTHR10961:SF7">
    <property type="entry name" value="FAD DEPENDENT OXIDOREDUCTASE DOMAIN-CONTAINING PROTEIN"/>
    <property type="match status" value="1"/>
</dbReference>
<keyword evidence="4" id="KW-0560">Oxidoreductase</keyword>
<dbReference type="Pfam" id="PF01266">
    <property type="entry name" value="DAO"/>
    <property type="match status" value="1"/>
</dbReference>
<evidence type="ECO:0000313" key="7">
    <source>
        <dbReference type="Proteomes" id="UP000620591"/>
    </source>
</evidence>
<comment type="cofactor">
    <cofactor evidence="1">
        <name>FAD</name>
        <dbReference type="ChEBI" id="CHEBI:57692"/>
    </cofactor>
</comment>
<dbReference type="RefSeq" id="WP_187768968.1">
    <property type="nucleotide sequence ID" value="NZ_JACTVM010000001.1"/>
</dbReference>
<organism evidence="6 7">
    <name type="scientific">Aeromicrobium senzhongii</name>
    <dbReference type="NCBI Taxonomy" id="2663859"/>
    <lineage>
        <taxon>Bacteria</taxon>
        <taxon>Bacillati</taxon>
        <taxon>Actinomycetota</taxon>
        <taxon>Actinomycetes</taxon>
        <taxon>Propionibacteriales</taxon>
        <taxon>Nocardioidaceae</taxon>
        <taxon>Aeromicrobium</taxon>
    </lineage>
</organism>
<dbReference type="InterPro" id="IPR045170">
    <property type="entry name" value="MTOX"/>
</dbReference>
<dbReference type="PANTHER" id="PTHR10961">
    <property type="entry name" value="PEROXISOMAL SARCOSINE OXIDASE"/>
    <property type="match status" value="1"/>
</dbReference>
<dbReference type="SUPFAM" id="SSF51905">
    <property type="entry name" value="FAD/NAD(P)-binding domain"/>
    <property type="match status" value="1"/>
</dbReference>
<evidence type="ECO:0000256" key="3">
    <source>
        <dbReference type="ARBA" id="ARBA00022827"/>
    </source>
</evidence>
<feature type="domain" description="FAD dependent oxidoreductase" evidence="5">
    <location>
        <begin position="7"/>
        <end position="345"/>
    </location>
</feature>